<evidence type="ECO:0000256" key="1">
    <source>
        <dbReference type="SAM" id="Phobius"/>
    </source>
</evidence>
<proteinExistence type="predicted"/>
<dbReference type="VEuPathDB" id="FungiDB:AFLA_000030"/>
<keyword evidence="1" id="KW-1133">Transmembrane helix</keyword>
<name>A0A5N6HBB6_ASPFL</name>
<dbReference type="EMBL" id="ML734561">
    <property type="protein sequence ID" value="KAB8251094.1"/>
    <property type="molecule type" value="Genomic_DNA"/>
</dbReference>
<dbReference type="AlphaFoldDB" id="A0A5N6HBB6"/>
<feature type="transmembrane region" description="Helical" evidence="1">
    <location>
        <begin position="249"/>
        <end position="266"/>
    </location>
</feature>
<dbReference type="VEuPathDB" id="FungiDB:F9C07_2234922"/>
<dbReference type="InterPro" id="IPR010699">
    <property type="entry name" value="DUF1275"/>
</dbReference>
<dbReference type="PANTHER" id="PTHR37488">
    <property type="entry name" value="DUF1275 DOMAIN-CONTAINING PROTEIN"/>
    <property type="match status" value="1"/>
</dbReference>
<gene>
    <name evidence="2" type="ORF">BDV35DRAFT_376937</name>
</gene>
<feature type="transmembrane region" description="Helical" evidence="1">
    <location>
        <begin position="78"/>
        <end position="104"/>
    </location>
</feature>
<protein>
    <recommendedName>
        <fullName evidence="3">DUF1275 domain protein</fullName>
    </recommendedName>
</protein>
<keyword evidence="1" id="KW-0812">Transmembrane</keyword>
<keyword evidence="1" id="KW-0472">Membrane</keyword>
<organism evidence="2">
    <name type="scientific">Aspergillus flavus</name>
    <dbReference type="NCBI Taxonomy" id="5059"/>
    <lineage>
        <taxon>Eukaryota</taxon>
        <taxon>Fungi</taxon>
        <taxon>Dikarya</taxon>
        <taxon>Ascomycota</taxon>
        <taxon>Pezizomycotina</taxon>
        <taxon>Eurotiomycetes</taxon>
        <taxon>Eurotiomycetidae</taxon>
        <taxon>Eurotiales</taxon>
        <taxon>Aspergillaceae</taxon>
        <taxon>Aspergillus</taxon>
        <taxon>Aspergillus subgen. Circumdati</taxon>
    </lineage>
</organism>
<dbReference type="PANTHER" id="PTHR37488:SF1">
    <property type="entry name" value="DUF1275 DOMAIN PROTEIN"/>
    <property type="match status" value="1"/>
</dbReference>
<dbReference type="Pfam" id="PF06912">
    <property type="entry name" value="DUF1275"/>
    <property type="match status" value="1"/>
</dbReference>
<evidence type="ECO:0000313" key="2">
    <source>
        <dbReference type="EMBL" id="KAB8251094.1"/>
    </source>
</evidence>
<accession>A0A5N6HBB6</accession>
<reference evidence="2" key="1">
    <citation type="submission" date="2019-04" db="EMBL/GenBank/DDBJ databases">
        <title>Friends and foes A comparative genomics study of 23 Aspergillus species from section Flavi.</title>
        <authorList>
            <consortium name="DOE Joint Genome Institute"/>
            <person name="Kjaerbolling I."/>
            <person name="Vesth T."/>
            <person name="Frisvad J.C."/>
            <person name="Nybo J.L."/>
            <person name="Theobald S."/>
            <person name="Kildgaard S."/>
            <person name="Isbrandt T."/>
            <person name="Kuo A."/>
            <person name="Sato A."/>
            <person name="Lyhne E.K."/>
            <person name="Kogle M.E."/>
            <person name="Wiebenga A."/>
            <person name="Kun R.S."/>
            <person name="Lubbers R.J."/>
            <person name="Makela M.R."/>
            <person name="Barry K."/>
            <person name="Chovatia M."/>
            <person name="Clum A."/>
            <person name="Daum C."/>
            <person name="Haridas S."/>
            <person name="He G."/>
            <person name="LaButti K."/>
            <person name="Lipzen A."/>
            <person name="Mondo S."/>
            <person name="Riley R."/>
            <person name="Salamov A."/>
            <person name="Simmons B.A."/>
            <person name="Magnuson J.K."/>
            <person name="Henrissat B."/>
            <person name="Mortensen U.H."/>
            <person name="Larsen T.O."/>
            <person name="Devries R.P."/>
            <person name="Grigoriev I.V."/>
            <person name="Machida M."/>
            <person name="Baker S.E."/>
            <person name="Andersen M.R."/>
        </authorList>
    </citation>
    <scope>NUCLEOTIDE SEQUENCE [LARGE SCALE GENOMIC DNA]</scope>
    <source>
        <strain evidence="2">CBS 121.62</strain>
    </source>
</reference>
<feature type="transmembrane region" description="Helical" evidence="1">
    <location>
        <begin position="124"/>
        <end position="143"/>
    </location>
</feature>
<evidence type="ECO:0008006" key="3">
    <source>
        <dbReference type="Google" id="ProtNLM"/>
    </source>
</evidence>
<sequence>MFSHVPITVQGTFDSGINLRTFNHVIAAHLRDGSQQYLRGAVERTGNDDDSSTPLQKYRRHRLISHLTSDINPNHGDLILLFCYVITGLLDSSAVFVWGSFVSMQTGNTVYLGLGLMGVDESTRWLRALTSIASFCVGSFSFASFHRRFSPRRRWVLCLSFTIQMLCVAAAATIVTTHQTSRDSPLTWKVIVPLMLVAFQSSGQAVTSRALQFNGLTSVVLTSVYCDLFSSPELPPLSMLHGVENRRRGGAVVCLLFGTMLGGLWAKSPVGLMGAFWTAVLCKAFIAVAWLIWRGQSTENLEDDELDQ</sequence>
<dbReference type="Proteomes" id="UP000325434">
    <property type="component" value="Unassembled WGS sequence"/>
</dbReference>
<dbReference type="VEuPathDB" id="FungiDB:AFLA_000025"/>
<feature type="transmembrane region" description="Helical" evidence="1">
    <location>
        <begin position="272"/>
        <end position="293"/>
    </location>
</feature>